<keyword evidence="3" id="KW-1185">Reference proteome</keyword>
<comment type="caution">
    <text evidence="2">The sequence shown here is derived from an EMBL/GenBank/DDBJ whole genome shotgun (WGS) entry which is preliminary data.</text>
</comment>
<reference evidence="2 3" key="1">
    <citation type="journal article" date="2018" name="Front. Plant Sci.">
        <title>Red Clover (Trifolium pratense) and Zigzag Clover (T. medium) - A Picture of Genomic Similarities and Differences.</title>
        <authorList>
            <person name="Dluhosova J."/>
            <person name="Istvanek J."/>
            <person name="Nedelnik J."/>
            <person name="Repkova J."/>
        </authorList>
    </citation>
    <scope>NUCLEOTIDE SEQUENCE [LARGE SCALE GENOMIC DNA]</scope>
    <source>
        <strain evidence="3">cv. 10/8</strain>
        <tissue evidence="2">Leaf</tissue>
    </source>
</reference>
<dbReference type="AlphaFoldDB" id="A0A392VIY3"/>
<dbReference type="EMBL" id="LXQA011153163">
    <property type="protein sequence ID" value="MCI86921.1"/>
    <property type="molecule type" value="Genomic_DNA"/>
</dbReference>
<feature type="domain" description="Chromo" evidence="1">
    <location>
        <begin position="29"/>
        <end position="61"/>
    </location>
</feature>
<dbReference type="Gene3D" id="2.40.50.40">
    <property type="match status" value="1"/>
</dbReference>
<dbReference type="InterPro" id="IPR023780">
    <property type="entry name" value="Chromo_domain"/>
</dbReference>
<dbReference type="InterPro" id="IPR016197">
    <property type="entry name" value="Chromo-like_dom_sf"/>
</dbReference>
<sequence length="67" mass="7901">IPPLDLPLETVGNLPLIRPLAVLDWKFYNGEPARVLIQWEGLFPEDATWEEYQDIRDTYPEFNLEDK</sequence>
<accession>A0A392VIY3</accession>
<evidence type="ECO:0000313" key="3">
    <source>
        <dbReference type="Proteomes" id="UP000265520"/>
    </source>
</evidence>
<proteinExistence type="predicted"/>
<evidence type="ECO:0000313" key="2">
    <source>
        <dbReference type="EMBL" id="MCI86921.1"/>
    </source>
</evidence>
<evidence type="ECO:0000259" key="1">
    <source>
        <dbReference type="Pfam" id="PF00385"/>
    </source>
</evidence>
<dbReference type="Proteomes" id="UP000265520">
    <property type="component" value="Unassembled WGS sequence"/>
</dbReference>
<organism evidence="2 3">
    <name type="scientific">Trifolium medium</name>
    <dbReference type="NCBI Taxonomy" id="97028"/>
    <lineage>
        <taxon>Eukaryota</taxon>
        <taxon>Viridiplantae</taxon>
        <taxon>Streptophyta</taxon>
        <taxon>Embryophyta</taxon>
        <taxon>Tracheophyta</taxon>
        <taxon>Spermatophyta</taxon>
        <taxon>Magnoliopsida</taxon>
        <taxon>eudicotyledons</taxon>
        <taxon>Gunneridae</taxon>
        <taxon>Pentapetalae</taxon>
        <taxon>rosids</taxon>
        <taxon>fabids</taxon>
        <taxon>Fabales</taxon>
        <taxon>Fabaceae</taxon>
        <taxon>Papilionoideae</taxon>
        <taxon>50 kb inversion clade</taxon>
        <taxon>NPAAA clade</taxon>
        <taxon>Hologalegina</taxon>
        <taxon>IRL clade</taxon>
        <taxon>Trifolieae</taxon>
        <taxon>Trifolium</taxon>
    </lineage>
</organism>
<protein>
    <recommendedName>
        <fullName evidence="1">Chromo domain-containing protein</fullName>
    </recommendedName>
</protein>
<feature type="non-terminal residue" evidence="2">
    <location>
        <position position="67"/>
    </location>
</feature>
<name>A0A392VIY3_9FABA</name>
<dbReference type="SUPFAM" id="SSF54160">
    <property type="entry name" value="Chromo domain-like"/>
    <property type="match status" value="1"/>
</dbReference>
<feature type="non-terminal residue" evidence="2">
    <location>
        <position position="1"/>
    </location>
</feature>
<dbReference type="Pfam" id="PF00385">
    <property type="entry name" value="Chromo"/>
    <property type="match status" value="1"/>
</dbReference>